<dbReference type="STRING" id="684552.SAMN04489719_1065"/>
<keyword evidence="3" id="KW-1185">Reference proteome</keyword>
<gene>
    <name evidence="2" type="ORF">SAMN04489719_1065</name>
</gene>
<protein>
    <recommendedName>
        <fullName evidence="4">DUF4878 domain-containing protein</fullName>
    </recommendedName>
</protein>
<dbReference type="AlphaFoldDB" id="A0A1H1MU72"/>
<feature type="region of interest" description="Disordered" evidence="1">
    <location>
        <begin position="1"/>
        <end position="41"/>
    </location>
</feature>
<evidence type="ECO:0000313" key="3">
    <source>
        <dbReference type="Proteomes" id="UP000199649"/>
    </source>
</evidence>
<dbReference type="EMBL" id="LT629734">
    <property type="protein sequence ID" value="SDR89479.1"/>
    <property type="molecule type" value="Genomic_DNA"/>
</dbReference>
<reference evidence="3" key="1">
    <citation type="submission" date="2016-10" db="EMBL/GenBank/DDBJ databases">
        <authorList>
            <person name="Varghese N."/>
            <person name="Submissions S."/>
        </authorList>
    </citation>
    <scope>NUCLEOTIDE SEQUENCE [LARGE SCALE GENOMIC DNA]</scope>
    <source>
        <strain evidence="3">DSM 22965</strain>
    </source>
</reference>
<evidence type="ECO:0000313" key="2">
    <source>
        <dbReference type="EMBL" id="SDR89479.1"/>
    </source>
</evidence>
<name>A0A1H1MU72_9MICO</name>
<dbReference type="Proteomes" id="UP000199649">
    <property type="component" value="Chromosome I"/>
</dbReference>
<evidence type="ECO:0008006" key="4">
    <source>
        <dbReference type="Google" id="ProtNLM"/>
    </source>
</evidence>
<organism evidence="2 3">
    <name type="scientific">Agrococcus carbonis</name>
    <dbReference type="NCBI Taxonomy" id="684552"/>
    <lineage>
        <taxon>Bacteria</taxon>
        <taxon>Bacillati</taxon>
        <taxon>Actinomycetota</taxon>
        <taxon>Actinomycetes</taxon>
        <taxon>Micrococcales</taxon>
        <taxon>Microbacteriaceae</taxon>
        <taxon>Agrococcus</taxon>
    </lineage>
</organism>
<evidence type="ECO:0000256" key="1">
    <source>
        <dbReference type="SAM" id="MobiDB-lite"/>
    </source>
</evidence>
<sequence length="345" mass="36308">MPEFEMPAEVSAPPRPEPAQPATERPAHTAEPGASDRLEAPRPVRAGWRRLIAAGVIGALLGAALPGALQLVERRAAAADTESLRTVAADYLAAIAEGRAAEATAMVPLPQRAETATDAVLQSADRIEDAAVRLVHIDGDAGLVEVAFTLLGEEHARSLSAERVFGEWRLTTPLAEPLDIGMFSNAVAAIGGFELPRGGVHLYPARYSFDRQTGPVVQVRGEPFVVDGDPASQTMAYVEAVLVPDVAAAVNTMVAELAEVCQRALDCPVPAGADVRTPNVYISNVGERSIDLMAQVATSTGQSEQWFDVMVRAELGDTGAAQQWLCSSIGSFSTPTEPCPAPPTD</sequence>
<proteinExistence type="predicted"/>
<accession>A0A1H1MU72</accession>